<protein>
    <submittedName>
        <fullName evidence="1">Uncharacterized protein</fullName>
    </submittedName>
</protein>
<keyword evidence="2" id="KW-1185">Reference proteome</keyword>
<accession>A0A7J7MKJ8</accession>
<sequence length="71" mass="8291">MLNRGLSLYLQDISPHCPLQTVDCCVASRIKQQSRNFSCKEEGPSYDLHFQLVYSDSRLMIILKRREELCI</sequence>
<evidence type="ECO:0000313" key="1">
    <source>
        <dbReference type="EMBL" id="KAF6155324.1"/>
    </source>
</evidence>
<organism evidence="1 2">
    <name type="scientific">Kingdonia uniflora</name>
    <dbReference type="NCBI Taxonomy" id="39325"/>
    <lineage>
        <taxon>Eukaryota</taxon>
        <taxon>Viridiplantae</taxon>
        <taxon>Streptophyta</taxon>
        <taxon>Embryophyta</taxon>
        <taxon>Tracheophyta</taxon>
        <taxon>Spermatophyta</taxon>
        <taxon>Magnoliopsida</taxon>
        <taxon>Ranunculales</taxon>
        <taxon>Circaeasteraceae</taxon>
        <taxon>Kingdonia</taxon>
    </lineage>
</organism>
<evidence type="ECO:0000313" key="2">
    <source>
        <dbReference type="Proteomes" id="UP000541444"/>
    </source>
</evidence>
<dbReference type="Proteomes" id="UP000541444">
    <property type="component" value="Unassembled WGS sequence"/>
</dbReference>
<proteinExistence type="predicted"/>
<reference evidence="1 2" key="1">
    <citation type="journal article" date="2020" name="IScience">
        <title>Genome Sequencing of the Endangered Kingdonia uniflora (Circaeasteraceae, Ranunculales) Reveals Potential Mechanisms of Evolutionary Specialization.</title>
        <authorList>
            <person name="Sun Y."/>
            <person name="Deng T."/>
            <person name="Zhang A."/>
            <person name="Moore M.J."/>
            <person name="Landis J.B."/>
            <person name="Lin N."/>
            <person name="Zhang H."/>
            <person name="Zhang X."/>
            <person name="Huang J."/>
            <person name="Zhang X."/>
            <person name="Sun H."/>
            <person name="Wang H."/>
        </authorList>
    </citation>
    <scope>NUCLEOTIDE SEQUENCE [LARGE SCALE GENOMIC DNA]</scope>
    <source>
        <strain evidence="1">TB1705</strain>
        <tissue evidence="1">Leaf</tissue>
    </source>
</reference>
<dbReference type="EMBL" id="JACGCM010001428">
    <property type="protein sequence ID" value="KAF6155324.1"/>
    <property type="molecule type" value="Genomic_DNA"/>
</dbReference>
<name>A0A7J7MKJ8_9MAGN</name>
<gene>
    <name evidence="1" type="ORF">GIB67_019850</name>
</gene>
<dbReference type="AlphaFoldDB" id="A0A7J7MKJ8"/>
<comment type="caution">
    <text evidence="1">The sequence shown here is derived from an EMBL/GenBank/DDBJ whole genome shotgun (WGS) entry which is preliminary data.</text>
</comment>